<dbReference type="EMBL" id="BARS01037246">
    <property type="protein sequence ID" value="GAG24140.1"/>
    <property type="molecule type" value="Genomic_DNA"/>
</dbReference>
<accession>X0W0T7</accession>
<organism evidence="1">
    <name type="scientific">marine sediment metagenome</name>
    <dbReference type="NCBI Taxonomy" id="412755"/>
    <lineage>
        <taxon>unclassified sequences</taxon>
        <taxon>metagenomes</taxon>
        <taxon>ecological metagenomes</taxon>
    </lineage>
</organism>
<reference evidence="1" key="1">
    <citation type="journal article" date="2014" name="Front. Microbiol.">
        <title>High frequency of phylogenetically diverse reductive dehalogenase-homologous genes in deep subseafloor sedimentary metagenomes.</title>
        <authorList>
            <person name="Kawai M."/>
            <person name="Futagami T."/>
            <person name="Toyoda A."/>
            <person name="Takaki Y."/>
            <person name="Nishi S."/>
            <person name="Hori S."/>
            <person name="Arai W."/>
            <person name="Tsubouchi T."/>
            <person name="Morono Y."/>
            <person name="Uchiyama I."/>
            <person name="Ito T."/>
            <person name="Fujiyama A."/>
            <person name="Inagaki F."/>
            <person name="Takami H."/>
        </authorList>
    </citation>
    <scope>NUCLEOTIDE SEQUENCE</scope>
    <source>
        <strain evidence="1">Expedition CK06-06</strain>
    </source>
</reference>
<protein>
    <submittedName>
        <fullName evidence="1">Uncharacterized protein</fullName>
    </submittedName>
</protein>
<evidence type="ECO:0000313" key="1">
    <source>
        <dbReference type="EMBL" id="GAG24140.1"/>
    </source>
</evidence>
<name>X0W0T7_9ZZZZ</name>
<gene>
    <name evidence="1" type="ORF">S01H1_57132</name>
</gene>
<dbReference type="AlphaFoldDB" id="X0W0T7"/>
<proteinExistence type="predicted"/>
<comment type="caution">
    <text evidence="1">The sequence shown here is derived from an EMBL/GenBank/DDBJ whole genome shotgun (WGS) entry which is preliminary data.</text>
</comment>
<sequence length="158" mass="16206">TFSVSATLGGAALALTTTTVVSTANIEKLDLDAVATFTLNENASILGSNDEAGYILRQKGKKKYLVSNGAGTRTGICTLVKKAKADLLAGEMSVEGTYSNAATTYVKSISDVNGRAFTDSSGSDFTPEDQSGMQATFETIAGTPLAGSVKPVLQLPSA</sequence>
<feature type="non-terminal residue" evidence="1">
    <location>
        <position position="1"/>
    </location>
</feature>